<evidence type="ECO:0000313" key="2">
    <source>
        <dbReference type="Proteomes" id="UP000193391"/>
    </source>
</evidence>
<accession>A0A1Y2L4D0</accession>
<reference evidence="1 2" key="1">
    <citation type="submission" date="2014-03" db="EMBL/GenBank/DDBJ databases">
        <title>The draft genome sequence of Thalassospira mesophila JCM 18969.</title>
        <authorList>
            <person name="Lai Q."/>
            <person name="Shao Z."/>
        </authorList>
    </citation>
    <scope>NUCLEOTIDE SEQUENCE [LARGE SCALE GENOMIC DNA]</scope>
    <source>
        <strain evidence="1 2">JCM 18969</strain>
    </source>
</reference>
<evidence type="ECO:0000313" key="1">
    <source>
        <dbReference type="EMBL" id="OSQ40696.1"/>
    </source>
</evidence>
<dbReference type="Proteomes" id="UP000193391">
    <property type="component" value="Unassembled WGS sequence"/>
</dbReference>
<proteinExistence type="predicted"/>
<gene>
    <name evidence="1" type="ORF">TMES_02970</name>
</gene>
<organism evidence="1 2">
    <name type="scientific">Thalassospira mesophila</name>
    <dbReference type="NCBI Taxonomy" id="1293891"/>
    <lineage>
        <taxon>Bacteria</taxon>
        <taxon>Pseudomonadati</taxon>
        <taxon>Pseudomonadota</taxon>
        <taxon>Alphaproteobacteria</taxon>
        <taxon>Rhodospirillales</taxon>
        <taxon>Thalassospiraceae</taxon>
        <taxon>Thalassospira</taxon>
    </lineage>
</organism>
<sequence>MTAYILVLEYVFLKPGRDRQAILANFAEPATVLKILRSSRARFANFIARQFCENALACAVKSDSRLISVTSALLLPAPPCLPVFARYGRSSPDMPAKLARTTLCPPLPFLKSGRHIGA</sequence>
<dbReference type="STRING" id="1293891.TMES_02970"/>
<dbReference type="EMBL" id="JFKA01000001">
    <property type="protein sequence ID" value="OSQ40696.1"/>
    <property type="molecule type" value="Genomic_DNA"/>
</dbReference>
<protein>
    <submittedName>
        <fullName evidence="1">Uncharacterized protein</fullName>
    </submittedName>
</protein>
<dbReference type="AlphaFoldDB" id="A0A1Y2L4D0"/>
<name>A0A1Y2L4D0_9PROT</name>
<comment type="caution">
    <text evidence="1">The sequence shown here is derived from an EMBL/GenBank/DDBJ whole genome shotgun (WGS) entry which is preliminary data.</text>
</comment>
<keyword evidence="2" id="KW-1185">Reference proteome</keyword>